<dbReference type="EC" id="5.2.1.8" evidence="3"/>
<comment type="catalytic activity">
    <reaction evidence="1">
        <text>[protein]-peptidylproline (omega=180) = [protein]-peptidylproline (omega=0)</text>
        <dbReference type="Rhea" id="RHEA:16237"/>
        <dbReference type="Rhea" id="RHEA-COMP:10747"/>
        <dbReference type="Rhea" id="RHEA-COMP:10748"/>
        <dbReference type="ChEBI" id="CHEBI:83833"/>
        <dbReference type="ChEBI" id="CHEBI:83834"/>
        <dbReference type="EC" id="5.2.1.8"/>
    </reaction>
</comment>
<reference evidence="8 9" key="1">
    <citation type="submission" date="2018-01" db="EMBL/GenBank/DDBJ databases">
        <title>Draft genome sequences of six Vibrio diazotrophicus strains isolated from deep-sea sediments of the Baltic Sea.</title>
        <authorList>
            <person name="Castillo D."/>
            <person name="Vandieken V."/>
            <person name="Chiang O."/>
            <person name="Middelboe M."/>
        </authorList>
    </citation>
    <scope>NUCLEOTIDE SEQUENCE [LARGE SCALE GENOMIC DNA]</scope>
    <source>
        <strain evidence="8 9">65.10M</strain>
    </source>
</reference>
<sequence>MLNERLLNARGLHQFGMRQSNSSMIKKMIREPLVHFVVLGGLLFSAWSWVNPSDSAENDQNTIVIDQSRLDHLETLWKAQWKRDPAPEDVAAIIDRHLRQEVFYREALRMGLDQDDDIIRTRLAQKMEAVASDLSTLMKPPTEDDLKAFYKQRSDLFTLPSALAFEQVLYLPSEANKQQMDSTLVKLNAGGEIPQDRLRKLGVPAEWQLTSVRALDNAFGREFSSSLMEQPVGEWVGPIHSGLGFHLVKVTENEPSHVAPYEEIKEYVAQQYQYYAVIDAQKNMFQELLNKYQVQISANNVPEQVMQEYGQP</sequence>
<dbReference type="InterPro" id="IPR050245">
    <property type="entry name" value="PrsA_foldase"/>
</dbReference>
<evidence type="ECO:0000256" key="4">
    <source>
        <dbReference type="ARBA" id="ARBA00022729"/>
    </source>
</evidence>
<feature type="domain" description="PpiC" evidence="7">
    <location>
        <begin position="141"/>
        <end position="266"/>
    </location>
</feature>
<keyword evidence="5" id="KW-0697">Rotamase</keyword>
<dbReference type="Gene3D" id="1.10.4030.10">
    <property type="entry name" value="Porin chaperone SurA, peptide-binding domain"/>
    <property type="match status" value="1"/>
</dbReference>
<dbReference type="PANTHER" id="PTHR47245:SF1">
    <property type="entry name" value="FOLDASE PROTEIN PRSA"/>
    <property type="match status" value="1"/>
</dbReference>
<organism evidence="8 9">
    <name type="scientific">Vibrio diazotrophicus</name>
    <dbReference type="NCBI Taxonomy" id="685"/>
    <lineage>
        <taxon>Bacteria</taxon>
        <taxon>Pseudomonadati</taxon>
        <taxon>Pseudomonadota</taxon>
        <taxon>Gammaproteobacteria</taxon>
        <taxon>Vibrionales</taxon>
        <taxon>Vibrionaceae</taxon>
        <taxon>Vibrio</taxon>
    </lineage>
</organism>
<keyword evidence="9" id="KW-1185">Reference proteome</keyword>
<evidence type="ECO:0000313" key="8">
    <source>
        <dbReference type="EMBL" id="PNI03707.1"/>
    </source>
</evidence>
<evidence type="ECO:0000256" key="2">
    <source>
        <dbReference type="ARBA" id="ARBA00007656"/>
    </source>
</evidence>
<evidence type="ECO:0000256" key="1">
    <source>
        <dbReference type="ARBA" id="ARBA00000971"/>
    </source>
</evidence>
<evidence type="ECO:0000256" key="3">
    <source>
        <dbReference type="ARBA" id="ARBA00013194"/>
    </source>
</evidence>
<evidence type="ECO:0000313" key="9">
    <source>
        <dbReference type="Proteomes" id="UP000236547"/>
    </source>
</evidence>
<dbReference type="InterPro" id="IPR000297">
    <property type="entry name" value="PPIase_PpiC"/>
</dbReference>
<dbReference type="InterPro" id="IPR046357">
    <property type="entry name" value="PPIase_dom_sf"/>
</dbReference>
<evidence type="ECO:0000256" key="6">
    <source>
        <dbReference type="ARBA" id="ARBA00023235"/>
    </source>
</evidence>
<evidence type="ECO:0000259" key="7">
    <source>
        <dbReference type="Pfam" id="PF13145"/>
    </source>
</evidence>
<evidence type="ECO:0000256" key="5">
    <source>
        <dbReference type="ARBA" id="ARBA00023110"/>
    </source>
</evidence>
<keyword evidence="4" id="KW-0732">Signal</keyword>
<keyword evidence="6" id="KW-0413">Isomerase</keyword>
<dbReference type="Proteomes" id="UP000236547">
    <property type="component" value="Unassembled WGS sequence"/>
</dbReference>
<gene>
    <name evidence="8" type="ORF">C1O25_01245</name>
</gene>
<accession>A0ABX4WIP0</accession>
<dbReference type="PANTHER" id="PTHR47245">
    <property type="entry name" value="PEPTIDYLPROLYL ISOMERASE"/>
    <property type="match status" value="1"/>
</dbReference>
<name>A0ABX4WIP0_VIBDI</name>
<protein>
    <recommendedName>
        <fullName evidence="3">peptidylprolyl isomerase</fullName>
        <ecNumber evidence="3">5.2.1.8</ecNumber>
    </recommendedName>
</protein>
<proteinExistence type="inferred from homology"/>
<comment type="similarity">
    <text evidence="2">Belongs to the PpiC/parvulin rotamase family.</text>
</comment>
<comment type="caution">
    <text evidence="8">The sequence shown here is derived from an EMBL/GenBank/DDBJ whole genome shotgun (WGS) entry which is preliminary data.</text>
</comment>
<dbReference type="EMBL" id="POSM01000001">
    <property type="protein sequence ID" value="PNI03707.1"/>
    <property type="molecule type" value="Genomic_DNA"/>
</dbReference>
<dbReference type="Gene3D" id="3.10.50.40">
    <property type="match status" value="1"/>
</dbReference>
<dbReference type="Pfam" id="PF13145">
    <property type="entry name" value="Rotamase_2"/>
    <property type="match status" value="1"/>
</dbReference>